<sequence length="100" mass="11130">MPKSGIVSATAPKLKSLPLYHHHTHNIRINFKFHIQIAGNDLPSLTDSAVCSLLPSLHHSFQTLHIHLTVSSHFSCIRYGALTIETFDITGFAAIIINRF</sequence>
<dbReference type="Proteomes" id="UP001049176">
    <property type="component" value="Chromosome 3"/>
</dbReference>
<organism evidence="1 2">
    <name type="scientific">Marasmius oreades</name>
    <name type="common">fairy-ring Marasmius</name>
    <dbReference type="NCBI Taxonomy" id="181124"/>
    <lineage>
        <taxon>Eukaryota</taxon>
        <taxon>Fungi</taxon>
        <taxon>Dikarya</taxon>
        <taxon>Basidiomycota</taxon>
        <taxon>Agaricomycotina</taxon>
        <taxon>Agaricomycetes</taxon>
        <taxon>Agaricomycetidae</taxon>
        <taxon>Agaricales</taxon>
        <taxon>Marasmiineae</taxon>
        <taxon>Marasmiaceae</taxon>
        <taxon>Marasmius</taxon>
    </lineage>
</organism>
<keyword evidence="2" id="KW-1185">Reference proteome</keyword>
<proteinExistence type="predicted"/>
<dbReference type="AlphaFoldDB" id="A0A9P7UWM7"/>
<dbReference type="KEGG" id="more:E1B28_006700"/>
<gene>
    <name evidence="1" type="ORF">E1B28_006700</name>
</gene>
<dbReference type="GeneID" id="66075776"/>
<reference evidence="1" key="1">
    <citation type="journal article" date="2021" name="Genome Biol. Evol.">
        <title>The assembled and annotated genome of the fairy-ring fungus Marasmius oreades.</title>
        <authorList>
            <person name="Hiltunen M."/>
            <person name="Ament-Velasquez S.L."/>
            <person name="Johannesson H."/>
        </authorList>
    </citation>
    <scope>NUCLEOTIDE SEQUENCE</scope>
    <source>
        <strain evidence="1">03SP1</strain>
    </source>
</reference>
<evidence type="ECO:0000313" key="1">
    <source>
        <dbReference type="EMBL" id="KAG7096017.1"/>
    </source>
</evidence>
<protein>
    <submittedName>
        <fullName evidence="1">Uncharacterized protein</fullName>
    </submittedName>
</protein>
<comment type="caution">
    <text evidence="1">The sequence shown here is derived from an EMBL/GenBank/DDBJ whole genome shotgun (WGS) entry which is preliminary data.</text>
</comment>
<dbReference type="RefSeq" id="XP_043012487.1">
    <property type="nucleotide sequence ID" value="XM_043151392.1"/>
</dbReference>
<evidence type="ECO:0000313" key="2">
    <source>
        <dbReference type="Proteomes" id="UP001049176"/>
    </source>
</evidence>
<dbReference type="EMBL" id="CM032183">
    <property type="protein sequence ID" value="KAG7096017.1"/>
    <property type="molecule type" value="Genomic_DNA"/>
</dbReference>
<name>A0A9P7UWM7_9AGAR</name>
<accession>A0A9P7UWM7</accession>